<gene>
    <name evidence="2" type="ORF">UE46_03835</name>
</gene>
<organism evidence="2 3">
    <name type="scientific">Listeria weihenstephanensis</name>
    <dbReference type="NCBI Taxonomy" id="1006155"/>
    <lineage>
        <taxon>Bacteria</taxon>
        <taxon>Bacillati</taxon>
        <taxon>Bacillota</taxon>
        <taxon>Bacilli</taxon>
        <taxon>Bacillales</taxon>
        <taxon>Listeriaceae</taxon>
        <taxon>Listeria</taxon>
    </lineage>
</organism>
<keyword evidence="3" id="KW-1185">Reference proteome</keyword>
<feature type="signal peptide" evidence="1">
    <location>
        <begin position="1"/>
        <end position="33"/>
    </location>
</feature>
<dbReference type="KEGG" id="lwi:UE46_03835"/>
<sequence length="223" mass="24731">MKAKRTFKKVRASLLVATLTLSGAILTPLTANAEVSQETKDKVTNLVKDYYNSQITTVGEEAIFPDAQVEGVSDDAVLDNEGTEGEITTFGAAVMWQTKKTYKGMEYGPWKTVGVRKASPTKGKMYVDFSTKVSTSYSGSIKVGVKKVESVLGFSLTSSKTTSFKNDWECKANVSYIAESRSRYKVYEVKQTKTVMNTWTGQKAVTNYYVKVKKNDSIDVRVR</sequence>
<evidence type="ECO:0000256" key="1">
    <source>
        <dbReference type="SAM" id="SignalP"/>
    </source>
</evidence>
<accession>A0A1S7FSA2</accession>
<protein>
    <submittedName>
        <fullName evidence="2">Uncharacterized protein</fullName>
    </submittedName>
</protein>
<reference evidence="3" key="1">
    <citation type="submission" date="2015-03" db="EMBL/GenBank/DDBJ databases">
        <authorList>
            <person name="Ferrari E."/>
            <person name="Walter M.C."/>
            <person name="Huptas C."/>
            <person name="Scherer S."/>
            <person name="Mueller-Herbst S."/>
        </authorList>
    </citation>
    <scope>NUCLEOTIDE SEQUENCE [LARGE SCALE GENOMIC DNA]</scope>
    <source>
        <strain evidence="3">LWP01</strain>
    </source>
</reference>
<dbReference type="AlphaFoldDB" id="A0A1S7FSA2"/>
<feature type="chain" id="PRO_5012706935" evidence="1">
    <location>
        <begin position="34"/>
        <end position="223"/>
    </location>
</feature>
<name>A0A1S7FSA2_9LIST</name>
<proteinExistence type="predicted"/>
<evidence type="ECO:0000313" key="2">
    <source>
        <dbReference type="EMBL" id="AQY50249.1"/>
    </source>
</evidence>
<dbReference type="RefSeq" id="WP_118907411.1">
    <property type="nucleotide sequence ID" value="NZ_CP011102.1"/>
</dbReference>
<dbReference type="EMBL" id="CP011102">
    <property type="protein sequence ID" value="AQY50249.1"/>
    <property type="molecule type" value="Genomic_DNA"/>
</dbReference>
<evidence type="ECO:0000313" key="3">
    <source>
        <dbReference type="Proteomes" id="UP000223060"/>
    </source>
</evidence>
<keyword evidence="1" id="KW-0732">Signal</keyword>
<dbReference type="Proteomes" id="UP000223060">
    <property type="component" value="Chromosome"/>
</dbReference>